<dbReference type="GO" id="GO:0016811">
    <property type="term" value="F:hydrolase activity, acting on carbon-nitrogen (but not peptide) bonds, in linear amides"/>
    <property type="evidence" value="ECO:0007669"/>
    <property type="project" value="InterPro"/>
</dbReference>
<evidence type="ECO:0000313" key="7">
    <source>
        <dbReference type="Proteomes" id="UP000515317"/>
    </source>
</evidence>
<dbReference type="GO" id="GO:0003700">
    <property type="term" value="F:DNA-binding transcription factor activity"/>
    <property type="evidence" value="ECO:0007669"/>
    <property type="project" value="InterPro"/>
</dbReference>
<dbReference type="AlphaFoldDB" id="A0A6S6QUJ6"/>
<dbReference type="SUPFAM" id="SSF46689">
    <property type="entry name" value="Homeodomain-like"/>
    <property type="match status" value="1"/>
</dbReference>
<sequence>MSAGPTVISIDAFPLAGQRDAWAEALASVGLASRVPEGMLLAGDIGIMRSPSGAMLARMRSSPQQIANAGLRKSGDPLVVMFHTDGRGELRGGALTREFAEGDVSIADRAQNFTLDLREDFEILMLEIPRDRLLGRLGRTRIQLPAVLGATVAAAAVRPVMRTLVLHFEQIGDADLASAEIAVTELIAGALLGEARLEDEGGTQTQTAHFRRVTAAIEVRLVDPGLSMAAIAAQEALSQRYIQKLFELQDTTFSDYVRQRRLDRSRLDLSDPRHAADGIAEIAFRWGFRDPAHFSRVFSAAYGTSPRAFRNAAERLPKIYPQRGRPIEKSLPHNTVVGTSQPGPAARVREIRERAGAAEPSRHPRHQIRVNKDNVHWGYLSRSIPPVLRVSSGSEVVIETLTQHAFDDYERMIKGDAGAESVFHWTAEGKNVERRGAGPMNASILGRGAGEGFGVHIFTGPVFIKEAEPGDILEVQILDIAPRPSANPDYAGRCFASNASAWWGYQYSDLLAEPKKRETVTIYEMDPDGAFARAVYSYRWTPQVDPFGVRHDTMDYPGVPVDHTSVEELHGIMQNVRVPLRPHFGCMAVAPRESDLIDSIPPGYFGGNIDNWRAAKGTTLYLPVAVPGALFSVGDGHFAQGDGEINGTGLEASLTGTFRFTVHKKDGQMKPHLRGLSAPLLETPQEYVLHGFSYPNYLRELGRNAQSEVYKKSSLSKALRSAFRGTRRFLMDTWGLSEDQAISLISVGVDFGITQVADGNWGVHAVIRKSMFQ</sequence>
<dbReference type="InterPro" id="IPR009057">
    <property type="entry name" value="Homeodomain-like_sf"/>
</dbReference>
<feature type="region of interest" description="Disordered" evidence="4">
    <location>
        <begin position="324"/>
        <end position="347"/>
    </location>
</feature>
<dbReference type="InterPro" id="IPR020449">
    <property type="entry name" value="Tscrpt_reg_AraC-type_HTH"/>
</dbReference>
<dbReference type="Gene3D" id="1.10.10.60">
    <property type="entry name" value="Homeodomain-like"/>
    <property type="match status" value="1"/>
</dbReference>
<dbReference type="GO" id="GO:0043565">
    <property type="term" value="F:sequence-specific DNA binding"/>
    <property type="evidence" value="ECO:0007669"/>
    <property type="project" value="InterPro"/>
</dbReference>
<dbReference type="PROSITE" id="PS00041">
    <property type="entry name" value="HTH_ARAC_FAMILY_1"/>
    <property type="match status" value="1"/>
</dbReference>
<protein>
    <submittedName>
        <fullName evidence="6">Transcriptional regulator</fullName>
    </submittedName>
</protein>
<dbReference type="Gene3D" id="3.10.28.20">
    <property type="entry name" value="Acetamidase/Formamidase-like domains"/>
    <property type="match status" value="1"/>
</dbReference>
<proteinExistence type="predicted"/>
<dbReference type="SMART" id="SM00342">
    <property type="entry name" value="HTH_ARAC"/>
    <property type="match status" value="1"/>
</dbReference>
<keyword evidence="2" id="KW-0238">DNA-binding</keyword>
<evidence type="ECO:0000256" key="3">
    <source>
        <dbReference type="ARBA" id="ARBA00023163"/>
    </source>
</evidence>
<dbReference type="PROSITE" id="PS01124">
    <property type="entry name" value="HTH_ARAC_FAMILY_2"/>
    <property type="match status" value="1"/>
</dbReference>
<keyword evidence="3" id="KW-0804">Transcription</keyword>
<dbReference type="PRINTS" id="PR00032">
    <property type="entry name" value="HTHARAC"/>
</dbReference>
<accession>A0A6S6QUJ6</accession>
<feature type="domain" description="HTH araC/xylS-type" evidence="5">
    <location>
        <begin position="211"/>
        <end position="312"/>
    </location>
</feature>
<organism evidence="6 7">
    <name type="scientific">Terrihabitans soli</name>
    <dbReference type="NCBI Taxonomy" id="708113"/>
    <lineage>
        <taxon>Bacteria</taxon>
        <taxon>Pseudomonadati</taxon>
        <taxon>Pseudomonadota</taxon>
        <taxon>Alphaproteobacteria</taxon>
        <taxon>Hyphomicrobiales</taxon>
        <taxon>Terrihabitans</taxon>
    </lineage>
</organism>
<dbReference type="Gene3D" id="2.60.120.580">
    <property type="entry name" value="Acetamidase/Formamidase-like domains"/>
    <property type="match status" value="2"/>
</dbReference>
<evidence type="ECO:0000313" key="6">
    <source>
        <dbReference type="EMBL" id="BCJ91235.1"/>
    </source>
</evidence>
<evidence type="ECO:0000259" key="5">
    <source>
        <dbReference type="PROSITE" id="PS01124"/>
    </source>
</evidence>
<evidence type="ECO:0000256" key="4">
    <source>
        <dbReference type="SAM" id="MobiDB-lite"/>
    </source>
</evidence>
<evidence type="ECO:0000256" key="1">
    <source>
        <dbReference type="ARBA" id="ARBA00023015"/>
    </source>
</evidence>
<dbReference type="InterPro" id="IPR035418">
    <property type="entry name" value="AraC-bd_2"/>
</dbReference>
<dbReference type="SUPFAM" id="SSF141130">
    <property type="entry name" value="Acetamidase/Formamidase-like"/>
    <property type="match status" value="1"/>
</dbReference>
<dbReference type="Pfam" id="PF12833">
    <property type="entry name" value="HTH_18"/>
    <property type="match status" value="1"/>
</dbReference>
<evidence type="ECO:0000256" key="2">
    <source>
        <dbReference type="ARBA" id="ARBA00023125"/>
    </source>
</evidence>
<dbReference type="KEGG" id="tso:IZ6_19700"/>
<dbReference type="InterPro" id="IPR004304">
    <property type="entry name" value="FmdA_AmdA"/>
</dbReference>
<dbReference type="Pfam" id="PF14525">
    <property type="entry name" value="AraC_binding_2"/>
    <property type="match status" value="1"/>
</dbReference>
<dbReference type="InterPro" id="IPR018062">
    <property type="entry name" value="HTH_AraC-typ_CS"/>
</dbReference>
<keyword evidence="7" id="KW-1185">Reference proteome</keyword>
<dbReference type="InterPro" id="IPR018060">
    <property type="entry name" value="HTH_AraC"/>
</dbReference>
<feature type="compositionally biased region" description="Polar residues" evidence="4">
    <location>
        <begin position="332"/>
        <end position="342"/>
    </location>
</feature>
<dbReference type="RefSeq" id="WP_222874896.1">
    <property type="nucleotide sequence ID" value="NZ_AP023361.1"/>
</dbReference>
<keyword evidence="1" id="KW-0805">Transcription regulation</keyword>
<dbReference type="PANTHER" id="PTHR31891">
    <property type="entry name" value="FORMAMIDASE C869.04-RELATED"/>
    <property type="match status" value="1"/>
</dbReference>
<name>A0A6S6QUJ6_9HYPH</name>
<dbReference type="EMBL" id="AP023361">
    <property type="protein sequence ID" value="BCJ91235.1"/>
    <property type="molecule type" value="Genomic_DNA"/>
</dbReference>
<dbReference type="Pfam" id="PF03069">
    <property type="entry name" value="FmdA_AmdA"/>
    <property type="match status" value="2"/>
</dbReference>
<gene>
    <name evidence="6" type="ORF">IZ6_19700</name>
</gene>
<dbReference type="Proteomes" id="UP000515317">
    <property type="component" value="Chromosome"/>
</dbReference>
<dbReference type="PANTHER" id="PTHR31891:SF1">
    <property type="entry name" value="FORMAMIDASE C869.04-RELATED"/>
    <property type="match status" value="1"/>
</dbReference>
<reference evidence="6 7" key="1">
    <citation type="submission" date="2020-08" db="EMBL/GenBank/DDBJ databases">
        <title>Genome sequence of Rhizobiales bacterium strain IZ6.</title>
        <authorList>
            <person name="Nakai R."/>
            <person name="Naganuma T."/>
        </authorList>
    </citation>
    <scope>NUCLEOTIDE SEQUENCE [LARGE SCALE GENOMIC DNA]</scope>
    <source>
        <strain evidence="6 7">IZ6</strain>
    </source>
</reference>